<evidence type="ECO:0000256" key="1">
    <source>
        <dbReference type="ARBA" id="ARBA00023180"/>
    </source>
</evidence>
<dbReference type="EMBL" id="KZ308434">
    <property type="protein sequence ID" value="KAG8229562.1"/>
    <property type="molecule type" value="Genomic_DNA"/>
</dbReference>
<dbReference type="OrthoDB" id="408631at2759"/>
<gene>
    <name evidence="4" type="ORF">J437_LFUL009036</name>
</gene>
<feature type="compositionally biased region" description="Gly residues" evidence="2">
    <location>
        <begin position="188"/>
        <end position="199"/>
    </location>
</feature>
<dbReference type="SUPFAM" id="SSF53474">
    <property type="entry name" value="alpha/beta-Hydrolases"/>
    <property type="match status" value="1"/>
</dbReference>
<organism evidence="4 5">
    <name type="scientific">Ladona fulva</name>
    <name type="common">Scarce chaser dragonfly</name>
    <name type="synonym">Libellula fulva</name>
    <dbReference type="NCBI Taxonomy" id="123851"/>
    <lineage>
        <taxon>Eukaryota</taxon>
        <taxon>Metazoa</taxon>
        <taxon>Ecdysozoa</taxon>
        <taxon>Arthropoda</taxon>
        <taxon>Hexapoda</taxon>
        <taxon>Insecta</taxon>
        <taxon>Pterygota</taxon>
        <taxon>Palaeoptera</taxon>
        <taxon>Odonata</taxon>
        <taxon>Epiprocta</taxon>
        <taxon>Anisoptera</taxon>
        <taxon>Libelluloidea</taxon>
        <taxon>Libellulidae</taxon>
        <taxon>Ladona</taxon>
    </lineage>
</organism>
<dbReference type="InterPro" id="IPR029058">
    <property type="entry name" value="AB_hydrolase_fold"/>
</dbReference>
<sequence>MFEILNKEPSMASTDALFSLPVFLTSSLWKRSGGPVFLYSFDHPSPFSASVFSSSPFKTLTDAIATRRTRQVPERDNGVGHGEDLFYLFEPKSLEGEDLPEFELTTPEDSNVLDLLTSTIATFVKTGQPKVGTQFKFCEIGLWGGKPSRLLTPECREAFNPVALLQGIPDAFSGIIGSSGRGTPKPSGTGGFQLPGLLG</sequence>
<feature type="region of interest" description="Disordered" evidence="2">
    <location>
        <begin position="177"/>
        <end position="199"/>
    </location>
</feature>
<name>A0A8K0K742_LADFU</name>
<dbReference type="Gene3D" id="3.40.50.1820">
    <property type="entry name" value="alpha/beta hydrolase"/>
    <property type="match status" value="1"/>
</dbReference>
<dbReference type="Pfam" id="PF00135">
    <property type="entry name" value="COesterase"/>
    <property type="match status" value="1"/>
</dbReference>
<evidence type="ECO:0000313" key="4">
    <source>
        <dbReference type="EMBL" id="KAG8229562.1"/>
    </source>
</evidence>
<keyword evidence="5" id="KW-1185">Reference proteome</keyword>
<dbReference type="InterPro" id="IPR002018">
    <property type="entry name" value="CarbesteraseB"/>
</dbReference>
<feature type="domain" description="Carboxylesterase type B" evidence="3">
    <location>
        <begin position="11"/>
        <end position="131"/>
    </location>
</feature>
<evidence type="ECO:0000259" key="3">
    <source>
        <dbReference type="Pfam" id="PF00135"/>
    </source>
</evidence>
<accession>A0A8K0K742</accession>
<comment type="caution">
    <text evidence="4">The sequence shown here is derived from an EMBL/GenBank/DDBJ whole genome shotgun (WGS) entry which is preliminary data.</text>
</comment>
<protein>
    <recommendedName>
        <fullName evidence="3">Carboxylesterase type B domain-containing protein</fullName>
    </recommendedName>
</protein>
<keyword evidence="1" id="KW-0325">Glycoprotein</keyword>
<dbReference type="Proteomes" id="UP000792457">
    <property type="component" value="Unassembled WGS sequence"/>
</dbReference>
<reference evidence="4" key="1">
    <citation type="submission" date="2013-04" db="EMBL/GenBank/DDBJ databases">
        <authorList>
            <person name="Qu J."/>
            <person name="Murali S.C."/>
            <person name="Bandaranaike D."/>
            <person name="Bellair M."/>
            <person name="Blankenburg K."/>
            <person name="Chao H."/>
            <person name="Dinh H."/>
            <person name="Doddapaneni H."/>
            <person name="Downs B."/>
            <person name="Dugan-Rocha S."/>
            <person name="Elkadiri S."/>
            <person name="Gnanaolivu R.D."/>
            <person name="Hernandez B."/>
            <person name="Javaid M."/>
            <person name="Jayaseelan J.C."/>
            <person name="Lee S."/>
            <person name="Li M."/>
            <person name="Ming W."/>
            <person name="Munidasa M."/>
            <person name="Muniz J."/>
            <person name="Nguyen L."/>
            <person name="Ongeri F."/>
            <person name="Osuji N."/>
            <person name="Pu L.-L."/>
            <person name="Puazo M."/>
            <person name="Qu C."/>
            <person name="Quiroz J."/>
            <person name="Raj R."/>
            <person name="Weissenberger G."/>
            <person name="Xin Y."/>
            <person name="Zou X."/>
            <person name="Han Y."/>
            <person name="Richards S."/>
            <person name="Worley K."/>
            <person name="Muzny D."/>
            <person name="Gibbs R."/>
        </authorList>
    </citation>
    <scope>NUCLEOTIDE SEQUENCE</scope>
    <source>
        <strain evidence="4">Sampled in the wild</strain>
    </source>
</reference>
<dbReference type="AlphaFoldDB" id="A0A8K0K742"/>
<evidence type="ECO:0000313" key="5">
    <source>
        <dbReference type="Proteomes" id="UP000792457"/>
    </source>
</evidence>
<reference evidence="4" key="2">
    <citation type="submission" date="2017-10" db="EMBL/GenBank/DDBJ databases">
        <title>Ladona fulva Genome sequencing and assembly.</title>
        <authorList>
            <person name="Murali S."/>
            <person name="Richards S."/>
            <person name="Bandaranaike D."/>
            <person name="Bellair M."/>
            <person name="Blankenburg K."/>
            <person name="Chao H."/>
            <person name="Dinh H."/>
            <person name="Doddapaneni H."/>
            <person name="Dugan-Rocha S."/>
            <person name="Elkadiri S."/>
            <person name="Gnanaolivu R."/>
            <person name="Hernandez B."/>
            <person name="Skinner E."/>
            <person name="Javaid M."/>
            <person name="Lee S."/>
            <person name="Li M."/>
            <person name="Ming W."/>
            <person name="Munidasa M."/>
            <person name="Muniz J."/>
            <person name="Nguyen L."/>
            <person name="Hughes D."/>
            <person name="Osuji N."/>
            <person name="Pu L.-L."/>
            <person name="Puazo M."/>
            <person name="Qu C."/>
            <person name="Quiroz J."/>
            <person name="Raj R."/>
            <person name="Weissenberger G."/>
            <person name="Xin Y."/>
            <person name="Zou X."/>
            <person name="Han Y."/>
            <person name="Worley K."/>
            <person name="Muzny D."/>
            <person name="Gibbs R."/>
        </authorList>
    </citation>
    <scope>NUCLEOTIDE SEQUENCE</scope>
    <source>
        <strain evidence="4">Sampled in the wild</strain>
    </source>
</reference>
<evidence type="ECO:0000256" key="2">
    <source>
        <dbReference type="SAM" id="MobiDB-lite"/>
    </source>
</evidence>
<proteinExistence type="predicted"/>